<dbReference type="EnsemblMetazoa" id="XM_014386916.2">
    <property type="protein sequence ID" value="XP_014242402.1"/>
    <property type="gene ID" value="LOC106662667"/>
</dbReference>
<evidence type="ECO:0000313" key="18">
    <source>
        <dbReference type="EnsemblMetazoa" id="XP_014242402.1"/>
    </source>
</evidence>
<dbReference type="GO" id="GO:0043138">
    <property type="term" value="F:3'-5' DNA helicase activity"/>
    <property type="evidence" value="ECO:0007669"/>
    <property type="project" value="UniProtKB-EC"/>
</dbReference>
<keyword evidence="7" id="KW-0238">DNA-binding</keyword>
<keyword evidence="4" id="KW-0378">Hydrolase</keyword>
<dbReference type="SUPFAM" id="SSF57756">
    <property type="entry name" value="Retrovirus zinc finger-like domains"/>
    <property type="match status" value="1"/>
</dbReference>
<sequence>MNTAQRREYDLAKYTVKNWESEFKRTTRSIPTKADIKCAPMRIKEAYKTYWKLKTLELENTLADVLNDENAKDCFNSSNEEINKTQNSLSEDSVCFTAISDNTTDSSFSLLNQSTESKIELLSRQIEEKERSLGKVGEFSFKNILKNLGYKNLDSTSNINTVWGTHLNKSQNEDDKDKGGDVKKLEAKSVSFKYTEKLFKGSKFNKRNPRKPLKKSKTIGAIEVKSNVEPVQEINDVLSEPLVTKEEIIKTTLSQPVEDNDVSFNLFNNKTKIVKSSCSASSTGQAVSLLQKKFDGDLKTKLSIPEIDKGWLERVNQINEITEIKKMECVSQDSGIELSQSHTLPDTLDKKSDSDEDLIYDSDTETNNSPNSSKCPLSLPVFNDSKPIPLKDIFQNNKRSLAEPDESISKKAKLDCYEFKLNTTKPEILAPVKRDETPKEVPLDVIVQKKLEQLEKKLNSGKANENFVAINIQKKVYARGKKKMTYSKYKKQKWKQMTKGGDMNSGGSFFNGVKKCFKCGDVGHYSKACPKAGKELLPLEEYESEDESPFPTLAEAAQIVEEAAEKAHSGKRRFTVSTESNIEEKKKTIISPPEEFINLEEELVKETIEPVYKLNDDGLIIDTPREVFTALKEFGHSAFLPGQEKAVMRILSGQSTLVTLSTGSGKSLCYQLPAYIYSKHYSSCITLVVSPLISLMDDQVKGINKCFKIASLHTNQTEKKRKAVLDEVKSGNVSILLISPETLVSLDSGFAKSLLQSLPPIAFACIDEAHCLYQWCHNFRPSYMTVTQVLREKLGVKTLLGLTATASTSTKECILSHLGLDPYDQSGVISDTPIPNNLILSVSLANSEDEKQQALLRLLNGKKFGEYNSIIIYCARREQCEKVASFLRTFLQNKDGKNNIGRMSIHAEPYHAGLTAGRRNQVQDKFMSGKLRIVVATMAFGMGIDKNDIRGIIHYTMPSTFENYVQEVGRAGRDQKPAHCHLFLDEKKHDLGELKRHIYSNTIDRHTIRKFLQLVFVPCKCKDECPKHEVAFPIEDTVTKLDLPQENISTLLAYLELDKKKWIKCLPLAYTRCKVTSYKGSSHLKKVARNCPPLTMAMALANQEGKDSKLLDFDIISLARNINWDSGIVKRTLYNLEWTKENDKPKKSGIIVDMNQLGFRVLSPGNLSDTELDEALDILHSTVEDQEKNSLYSLQVFYNALRKVAYTSLDECIDTDDLEKSDSLKNEIRGYFVNPNSIRNVELDPVSLENEGSIAADIRRLISLHRSDNNLTGRSIARILHGIGSPNFPPIIWGRTKFWRLHLNQDFNLLCKLATKQLILMR</sequence>
<keyword evidence="8" id="KW-0413">Isomerase</keyword>
<dbReference type="OrthoDB" id="18781at2759"/>
<dbReference type="GO" id="GO:0003677">
    <property type="term" value="F:DNA binding"/>
    <property type="evidence" value="ECO:0007669"/>
    <property type="project" value="UniProtKB-KW"/>
</dbReference>
<dbReference type="PANTHER" id="PTHR13710:SF108">
    <property type="entry name" value="ATP-DEPENDENT DNA HELICASE Q4"/>
    <property type="match status" value="1"/>
</dbReference>
<comment type="catalytic activity">
    <reaction evidence="10">
        <text>Couples ATP hydrolysis with the unwinding of duplex DNA by translocating in the 3'-5' direction.</text>
        <dbReference type="EC" id="5.6.2.4"/>
    </reaction>
</comment>
<dbReference type="CDD" id="cd18018">
    <property type="entry name" value="DEXHc_RecQ4-like"/>
    <property type="match status" value="1"/>
</dbReference>
<keyword evidence="13" id="KW-0863">Zinc-finger</keyword>
<dbReference type="SMART" id="SM00343">
    <property type="entry name" value="ZnF_C2HC"/>
    <property type="match status" value="1"/>
</dbReference>
<dbReference type="SMART" id="SM00487">
    <property type="entry name" value="DEXDc"/>
    <property type="match status" value="1"/>
</dbReference>
<dbReference type="GO" id="GO:0005737">
    <property type="term" value="C:cytoplasm"/>
    <property type="evidence" value="ECO:0007669"/>
    <property type="project" value="TreeGrafter"/>
</dbReference>
<dbReference type="EC" id="5.6.2.4" evidence="11"/>
<evidence type="ECO:0000256" key="4">
    <source>
        <dbReference type="ARBA" id="ARBA00022801"/>
    </source>
</evidence>
<dbReference type="GO" id="GO:0005524">
    <property type="term" value="F:ATP binding"/>
    <property type="evidence" value="ECO:0007669"/>
    <property type="project" value="UniProtKB-KW"/>
</dbReference>
<dbReference type="InterPro" id="IPR004589">
    <property type="entry name" value="DNA_helicase_ATP-dep_RecQ"/>
</dbReference>
<dbReference type="PROSITE" id="PS50158">
    <property type="entry name" value="ZF_CCHC"/>
    <property type="match status" value="1"/>
</dbReference>
<proteinExistence type="inferred from homology"/>
<dbReference type="Gene3D" id="4.10.60.10">
    <property type="entry name" value="Zinc finger, CCHC-type"/>
    <property type="match status" value="1"/>
</dbReference>
<dbReference type="InterPro" id="IPR001650">
    <property type="entry name" value="Helicase_C-like"/>
</dbReference>
<dbReference type="NCBIfam" id="TIGR00614">
    <property type="entry name" value="recQ_fam"/>
    <property type="match status" value="1"/>
</dbReference>
<keyword evidence="6" id="KW-0067">ATP-binding</keyword>
<keyword evidence="13" id="KW-0479">Metal-binding</keyword>
<feature type="domain" description="CCHC-type" evidence="15">
    <location>
        <begin position="515"/>
        <end position="531"/>
    </location>
</feature>
<dbReference type="InterPro" id="IPR036875">
    <property type="entry name" value="Znf_CCHC_sf"/>
</dbReference>
<evidence type="ECO:0000259" key="15">
    <source>
        <dbReference type="PROSITE" id="PS50158"/>
    </source>
</evidence>
<feature type="domain" description="Helicase C-terminal" evidence="17">
    <location>
        <begin position="850"/>
        <end position="1016"/>
    </location>
</feature>
<dbReference type="GeneID" id="106662667"/>
<dbReference type="Gene3D" id="3.40.50.300">
    <property type="entry name" value="P-loop containing nucleotide triphosphate hydrolases"/>
    <property type="match status" value="2"/>
</dbReference>
<dbReference type="Pfam" id="PF00098">
    <property type="entry name" value="zf-CCHC"/>
    <property type="match status" value="1"/>
</dbReference>
<dbReference type="GO" id="GO:0008270">
    <property type="term" value="F:zinc ion binding"/>
    <property type="evidence" value="ECO:0007669"/>
    <property type="project" value="UniProtKB-KW"/>
</dbReference>
<keyword evidence="13" id="KW-0862">Zinc</keyword>
<evidence type="ECO:0000256" key="1">
    <source>
        <dbReference type="ARBA" id="ARBA00004123"/>
    </source>
</evidence>
<keyword evidence="5" id="KW-0347">Helicase</keyword>
<evidence type="ECO:0000256" key="2">
    <source>
        <dbReference type="ARBA" id="ARBA00005446"/>
    </source>
</evidence>
<dbReference type="InterPro" id="IPR027417">
    <property type="entry name" value="P-loop_NTPase"/>
</dbReference>
<dbReference type="GO" id="GO:0016787">
    <property type="term" value="F:hydrolase activity"/>
    <property type="evidence" value="ECO:0007669"/>
    <property type="project" value="UniProtKB-KW"/>
</dbReference>
<feature type="domain" description="Helicase ATP-binding" evidence="16">
    <location>
        <begin position="647"/>
        <end position="824"/>
    </location>
</feature>
<dbReference type="SMART" id="SM00490">
    <property type="entry name" value="HELICc"/>
    <property type="match status" value="1"/>
</dbReference>
<keyword evidence="9" id="KW-0539">Nucleus</keyword>
<evidence type="ECO:0000256" key="13">
    <source>
        <dbReference type="PROSITE-ProRule" id="PRU00047"/>
    </source>
</evidence>
<dbReference type="GO" id="GO:0005634">
    <property type="term" value="C:nucleus"/>
    <property type="evidence" value="ECO:0007669"/>
    <property type="project" value="UniProtKB-SubCell"/>
</dbReference>
<name>A0A8I6RHZ3_CIMLE</name>
<dbReference type="CTD" id="53438"/>
<dbReference type="GO" id="GO:0000724">
    <property type="term" value="P:double-strand break repair via homologous recombination"/>
    <property type="evidence" value="ECO:0007669"/>
    <property type="project" value="TreeGrafter"/>
</dbReference>
<dbReference type="InterPro" id="IPR011545">
    <property type="entry name" value="DEAD/DEAH_box_helicase_dom"/>
</dbReference>
<dbReference type="InterPro" id="IPR001878">
    <property type="entry name" value="Znf_CCHC"/>
</dbReference>
<evidence type="ECO:0000256" key="10">
    <source>
        <dbReference type="ARBA" id="ARBA00034617"/>
    </source>
</evidence>
<feature type="compositionally biased region" description="Polar residues" evidence="14">
    <location>
        <begin position="365"/>
        <end position="375"/>
    </location>
</feature>
<dbReference type="KEGG" id="clec:106662667"/>
<dbReference type="OMA" id="HAGMCSQ"/>
<evidence type="ECO:0000259" key="16">
    <source>
        <dbReference type="PROSITE" id="PS51192"/>
    </source>
</evidence>
<comment type="subcellular location">
    <subcellularLocation>
        <location evidence="1">Nucleus</location>
    </subcellularLocation>
</comment>
<evidence type="ECO:0000256" key="6">
    <source>
        <dbReference type="ARBA" id="ARBA00022840"/>
    </source>
</evidence>
<dbReference type="GO" id="GO:0005694">
    <property type="term" value="C:chromosome"/>
    <property type="evidence" value="ECO:0007669"/>
    <property type="project" value="TreeGrafter"/>
</dbReference>
<dbReference type="Pfam" id="PF00270">
    <property type="entry name" value="DEAD"/>
    <property type="match status" value="1"/>
</dbReference>
<comment type="similarity">
    <text evidence="2">Belongs to the helicase family. RecQ subfamily.</text>
</comment>
<evidence type="ECO:0000256" key="12">
    <source>
        <dbReference type="ARBA" id="ARBA00049360"/>
    </source>
</evidence>
<evidence type="ECO:0000313" key="19">
    <source>
        <dbReference type="Proteomes" id="UP000494040"/>
    </source>
</evidence>
<evidence type="ECO:0000259" key="17">
    <source>
        <dbReference type="PROSITE" id="PS51194"/>
    </source>
</evidence>
<dbReference type="FunFam" id="3.40.50.300:FF:000772">
    <property type="entry name" value="ATP-dependent DNA helicase Q4"/>
    <property type="match status" value="1"/>
</dbReference>
<protein>
    <recommendedName>
        <fullName evidence="11">DNA 3'-5' helicase</fullName>
        <ecNumber evidence="11">5.6.2.4</ecNumber>
    </recommendedName>
</protein>
<feature type="compositionally biased region" description="Acidic residues" evidence="14">
    <location>
        <begin position="354"/>
        <end position="364"/>
    </location>
</feature>
<evidence type="ECO:0000256" key="3">
    <source>
        <dbReference type="ARBA" id="ARBA00022741"/>
    </source>
</evidence>
<evidence type="ECO:0000256" key="9">
    <source>
        <dbReference type="ARBA" id="ARBA00023242"/>
    </source>
</evidence>
<dbReference type="PANTHER" id="PTHR13710">
    <property type="entry name" value="DNA HELICASE RECQ FAMILY MEMBER"/>
    <property type="match status" value="1"/>
</dbReference>
<dbReference type="RefSeq" id="XP_014242402.1">
    <property type="nucleotide sequence ID" value="XM_014386916.2"/>
</dbReference>
<evidence type="ECO:0000256" key="8">
    <source>
        <dbReference type="ARBA" id="ARBA00023235"/>
    </source>
</evidence>
<dbReference type="PROSITE" id="PS51192">
    <property type="entry name" value="HELICASE_ATP_BIND_1"/>
    <property type="match status" value="1"/>
</dbReference>
<dbReference type="Gene3D" id="1.10.10.1460">
    <property type="match status" value="1"/>
</dbReference>
<comment type="catalytic activity">
    <reaction evidence="12">
        <text>ATP + H2O = ADP + phosphate + H(+)</text>
        <dbReference type="Rhea" id="RHEA:13065"/>
        <dbReference type="ChEBI" id="CHEBI:15377"/>
        <dbReference type="ChEBI" id="CHEBI:15378"/>
        <dbReference type="ChEBI" id="CHEBI:30616"/>
        <dbReference type="ChEBI" id="CHEBI:43474"/>
        <dbReference type="ChEBI" id="CHEBI:456216"/>
    </reaction>
</comment>
<accession>A0A8I6RHZ3</accession>
<reference evidence="18" key="1">
    <citation type="submission" date="2022-01" db="UniProtKB">
        <authorList>
            <consortium name="EnsemblMetazoa"/>
        </authorList>
    </citation>
    <scope>IDENTIFICATION</scope>
</reference>
<evidence type="ECO:0000256" key="14">
    <source>
        <dbReference type="SAM" id="MobiDB-lite"/>
    </source>
</evidence>
<organism evidence="18 19">
    <name type="scientific">Cimex lectularius</name>
    <name type="common">Bed bug</name>
    <name type="synonym">Acanthia lectularia</name>
    <dbReference type="NCBI Taxonomy" id="79782"/>
    <lineage>
        <taxon>Eukaryota</taxon>
        <taxon>Metazoa</taxon>
        <taxon>Ecdysozoa</taxon>
        <taxon>Arthropoda</taxon>
        <taxon>Hexapoda</taxon>
        <taxon>Insecta</taxon>
        <taxon>Pterygota</taxon>
        <taxon>Neoptera</taxon>
        <taxon>Paraneoptera</taxon>
        <taxon>Hemiptera</taxon>
        <taxon>Heteroptera</taxon>
        <taxon>Panheteroptera</taxon>
        <taxon>Cimicomorpha</taxon>
        <taxon>Cimicidae</taxon>
        <taxon>Cimex</taxon>
    </lineage>
</organism>
<feature type="region of interest" description="Disordered" evidence="14">
    <location>
        <begin position="340"/>
        <end position="379"/>
    </location>
</feature>
<dbReference type="Pfam" id="PF00271">
    <property type="entry name" value="Helicase_C"/>
    <property type="match status" value="1"/>
</dbReference>
<dbReference type="InterPro" id="IPR014001">
    <property type="entry name" value="Helicase_ATP-bd"/>
</dbReference>
<dbReference type="Proteomes" id="UP000494040">
    <property type="component" value="Unassembled WGS sequence"/>
</dbReference>
<dbReference type="SUPFAM" id="SSF52540">
    <property type="entry name" value="P-loop containing nucleoside triphosphate hydrolases"/>
    <property type="match status" value="1"/>
</dbReference>
<evidence type="ECO:0000256" key="11">
    <source>
        <dbReference type="ARBA" id="ARBA00034808"/>
    </source>
</evidence>
<evidence type="ECO:0000256" key="7">
    <source>
        <dbReference type="ARBA" id="ARBA00023125"/>
    </source>
</evidence>
<dbReference type="PROSITE" id="PS51194">
    <property type="entry name" value="HELICASE_CTER"/>
    <property type="match status" value="1"/>
</dbReference>
<evidence type="ECO:0000256" key="5">
    <source>
        <dbReference type="ARBA" id="ARBA00022806"/>
    </source>
</evidence>
<keyword evidence="3" id="KW-0547">Nucleotide-binding</keyword>
<dbReference type="GO" id="GO:0009378">
    <property type="term" value="F:four-way junction helicase activity"/>
    <property type="evidence" value="ECO:0007669"/>
    <property type="project" value="TreeGrafter"/>
</dbReference>
<keyword evidence="19" id="KW-1185">Reference proteome</keyword>